<evidence type="ECO:0008006" key="3">
    <source>
        <dbReference type="Google" id="ProtNLM"/>
    </source>
</evidence>
<dbReference type="EMBL" id="JAGGMS010000001">
    <property type="protein sequence ID" value="MBP2185491.1"/>
    <property type="molecule type" value="Genomic_DNA"/>
</dbReference>
<name>A0ABS4Q1E3_9PSEU</name>
<reference evidence="1 2" key="1">
    <citation type="submission" date="2021-03" db="EMBL/GenBank/DDBJ databases">
        <title>Sequencing the genomes of 1000 actinobacteria strains.</title>
        <authorList>
            <person name="Klenk H.-P."/>
        </authorList>
    </citation>
    <scope>NUCLEOTIDE SEQUENCE [LARGE SCALE GENOMIC DNA]</scope>
    <source>
        <strain evidence="1 2">DSM 45510</strain>
    </source>
</reference>
<protein>
    <recommendedName>
        <fullName evidence="3">Adhesin</fullName>
    </recommendedName>
</protein>
<accession>A0ABS4Q1E3</accession>
<gene>
    <name evidence="1" type="ORF">JOM49_007017</name>
</gene>
<sequence>MGRFLTPEPVTATLTTAGARVRVVASERPDTVVLVEPVDSANKSDVRVAANTKVGFLAGELSVKTTKSGGKNGSVVVTIEMPAGSRLVLNTAWTDVHAAGQLGDCALNVASGQIRLDRIAALQANLSAGGVEIGHIAGPADIEGGTAAVRIGTVEGVFKYAGSTGQVWIGHAMSEVEFGGSNGSFDIDRAEGGVIAAAADCPIRIGRIERGQAELTNASGGIEVGIGVGAAASVDAESTKGVVRNSLPVRDNMGELDDKVTLYARTRLDDIVLHYATV</sequence>
<comment type="caution">
    <text evidence="1">The sequence shown here is derived from an EMBL/GenBank/DDBJ whole genome shotgun (WGS) entry which is preliminary data.</text>
</comment>
<organism evidence="1 2">
    <name type="scientific">Amycolatopsis magusensis</name>
    <dbReference type="NCBI Taxonomy" id="882444"/>
    <lineage>
        <taxon>Bacteria</taxon>
        <taxon>Bacillati</taxon>
        <taxon>Actinomycetota</taxon>
        <taxon>Actinomycetes</taxon>
        <taxon>Pseudonocardiales</taxon>
        <taxon>Pseudonocardiaceae</taxon>
        <taxon>Amycolatopsis</taxon>
    </lineage>
</organism>
<dbReference type="Proteomes" id="UP000741013">
    <property type="component" value="Unassembled WGS sequence"/>
</dbReference>
<evidence type="ECO:0000313" key="1">
    <source>
        <dbReference type="EMBL" id="MBP2185491.1"/>
    </source>
</evidence>
<dbReference type="RefSeq" id="WP_209668373.1">
    <property type="nucleotide sequence ID" value="NZ_JAGGMS010000001.1"/>
</dbReference>
<evidence type="ECO:0000313" key="2">
    <source>
        <dbReference type="Proteomes" id="UP000741013"/>
    </source>
</evidence>
<proteinExistence type="predicted"/>
<keyword evidence="2" id="KW-1185">Reference proteome</keyword>